<proteinExistence type="predicted"/>
<keyword evidence="1" id="KW-1133">Transmembrane helix</keyword>
<evidence type="ECO:0000256" key="1">
    <source>
        <dbReference type="SAM" id="Phobius"/>
    </source>
</evidence>
<organism evidence="2 3">
    <name type="scientific">Flavobacterium branchiophilum</name>
    <dbReference type="NCBI Taxonomy" id="55197"/>
    <lineage>
        <taxon>Bacteria</taxon>
        <taxon>Pseudomonadati</taxon>
        <taxon>Bacteroidota</taxon>
        <taxon>Flavobacteriia</taxon>
        <taxon>Flavobacteriales</taxon>
        <taxon>Flavobacteriaceae</taxon>
        <taxon>Flavobacterium</taxon>
    </lineage>
</organism>
<dbReference type="EMBL" id="PCMW01000008">
    <property type="protein sequence ID" value="PDS26725.1"/>
    <property type="molecule type" value="Genomic_DNA"/>
</dbReference>
<gene>
    <name evidence="2" type="ORF">B0A77_01705</name>
</gene>
<name>A0A2H3KEJ1_9FLAO</name>
<keyword evidence="1" id="KW-0812">Transmembrane</keyword>
<dbReference type="AlphaFoldDB" id="A0A2H3KEJ1"/>
<accession>A0A2H3KEJ1</accession>
<evidence type="ECO:0000313" key="3">
    <source>
        <dbReference type="Proteomes" id="UP000220828"/>
    </source>
</evidence>
<evidence type="ECO:0008006" key="4">
    <source>
        <dbReference type="Google" id="ProtNLM"/>
    </source>
</evidence>
<protein>
    <recommendedName>
        <fullName evidence="4">LPXTG-motif cell wall-anchored protein</fullName>
    </recommendedName>
</protein>
<sequence>MIFQKYIQYVYLGIALLFLIDAIRQYQNGETFWISLLFVGMAVALFFIKRKMAKRFGPKQ</sequence>
<dbReference type="RefSeq" id="WP_097553329.1">
    <property type="nucleotide sequence ID" value="NZ_PCMW01000008.1"/>
</dbReference>
<keyword evidence="1" id="KW-0472">Membrane</keyword>
<dbReference type="Proteomes" id="UP000220828">
    <property type="component" value="Unassembled WGS sequence"/>
</dbReference>
<dbReference type="OrthoDB" id="1151040at2"/>
<evidence type="ECO:0000313" key="2">
    <source>
        <dbReference type="EMBL" id="PDS26725.1"/>
    </source>
</evidence>
<feature type="transmembrane region" description="Helical" evidence="1">
    <location>
        <begin position="9"/>
        <end position="26"/>
    </location>
</feature>
<feature type="transmembrane region" description="Helical" evidence="1">
    <location>
        <begin position="32"/>
        <end position="48"/>
    </location>
</feature>
<comment type="caution">
    <text evidence="2">The sequence shown here is derived from an EMBL/GenBank/DDBJ whole genome shotgun (WGS) entry which is preliminary data.</text>
</comment>
<reference evidence="2 3" key="1">
    <citation type="submission" date="2017-09" db="EMBL/GenBank/DDBJ databases">
        <title>Whole genomes of Flavobacteriaceae.</title>
        <authorList>
            <person name="Stine C."/>
            <person name="Li C."/>
            <person name="Tadesse D."/>
        </authorList>
    </citation>
    <scope>NUCLEOTIDE SEQUENCE [LARGE SCALE GENOMIC DNA]</scope>
    <source>
        <strain evidence="2 3">ATCC 35036</strain>
    </source>
</reference>